<evidence type="ECO:0000313" key="2">
    <source>
        <dbReference type="EMBL" id="QPS84776.1"/>
    </source>
</evidence>
<sequence length="67" mass="6599">MNQFLQTLQRGAAAARASLVNAAPDGLLLGGAAAISYGAWLIYAPAGFIAGGVLLIAGGVLMARGAK</sequence>
<keyword evidence="1" id="KW-0812">Transmembrane</keyword>
<dbReference type="AlphaFoldDB" id="A0A7T2YZV1"/>
<dbReference type="EMBL" id="CP065748">
    <property type="protein sequence ID" value="QPS84776.1"/>
    <property type="molecule type" value="Genomic_DNA"/>
</dbReference>
<name>A0A7T2YZV1_9BURK</name>
<keyword evidence="3" id="KW-1185">Reference proteome</keyword>
<dbReference type="Proteomes" id="UP000595064">
    <property type="component" value="Chromosome"/>
</dbReference>
<keyword evidence="1" id="KW-0472">Membrane</keyword>
<organism evidence="2 3">
    <name type="scientific">Delftia lacustris</name>
    <dbReference type="NCBI Taxonomy" id="558537"/>
    <lineage>
        <taxon>Bacteria</taxon>
        <taxon>Pseudomonadati</taxon>
        <taxon>Pseudomonadota</taxon>
        <taxon>Betaproteobacteria</taxon>
        <taxon>Burkholderiales</taxon>
        <taxon>Comamonadaceae</taxon>
        <taxon>Delftia</taxon>
    </lineage>
</organism>
<dbReference type="RefSeq" id="WP_198129426.1">
    <property type="nucleotide sequence ID" value="NZ_CP065748.1"/>
</dbReference>
<dbReference type="KEGG" id="dla:I6G47_16365"/>
<keyword evidence="1" id="KW-1133">Transmembrane helix</keyword>
<reference evidence="2 3" key="1">
    <citation type="submission" date="2020-12" db="EMBL/GenBank/DDBJ databases">
        <title>FDA dAtabase for Regulatory Grade micrObial Sequences (FDA-ARGOS): Supporting development and validation of Infectious Disease Dx tests.</title>
        <authorList>
            <person name="Sproer C."/>
            <person name="Gronow S."/>
            <person name="Severitt S."/>
            <person name="Schroder I."/>
            <person name="Tallon L."/>
            <person name="Sadzewicz L."/>
            <person name="Zhao X."/>
            <person name="Boylan J."/>
            <person name="Ott S."/>
            <person name="Bowen H."/>
            <person name="Vavikolanu K."/>
            <person name="Mehta A."/>
            <person name="Aluvathingal J."/>
            <person name="Nadendla S."/>
            <person name="Lowell S."/>
            <person name="Myers T."/>
            <person name="Yan Y."/>
            <person name="Sichtig H."/>
        </authorList>
    </citation>
    <scope>NUCLEOTIDE SEQUENCE [LARGE SCALE GENOMIC DNA]</scope>
    <source>
        <strain evidence="2 3">FDAARGOS_890</strain>
    </source>
</reference>
<evidence type="ECO:0000313" key="3">
    <source>
        <dbReference type="Proteomes" id="UP000595064"/>
    </source>
</evidence>
<gene>
    <name evidence="2" type="ORF">I6G47_16365</name>
</gene>
<proteinExistence type="predicted"/>
<protein>
    <submittedName>
        <fullName evidence="2">Uncharacterized protein</fullName>
    </submittedName>
</protein>
<feature type="transmembrane region" description="Helical" evidence="1">
    <location>
        <begin position="38"/>
        <end position="63"/>
    </location>
</feature>
<accession>A0A7T2YZV1</accession>
<evidence type="ECO:0000256" key="1">
    <source>
        <dbReference type="SAM" id="Phobius"/>
    </source>
</evidence>